<gene>
    <name evidence="9" type="ORF">APUU_20588A</name>
</gene>
<evidence type="ECO:0000256" key="2">
    <source>
        <dbReference type="ARBA" id="ARBA00010617"/>
    </source>
</evidence>
<protein>
    <recommendedName>
        <fullName evidence="11">Cytochrome P450</fullName>
    </recommendedName>
</protein>
<dbReference type="PANTHER" id="PTHR24287:SF18">
    <property type="entry name" value="CYTOCHROME P450 MONOOXYGENASE APDE-RELATED"/>
    <property type="match status" value="1"/>
</dbReference>
<keyword evidence="10" id="KW-1185">Reference proteome</keyword>
<organism evidence="9 10">
    <name type="scientific">Aspergillus puulaauensis</name>
    <dbReference type="NCBI Taxonomy" id="1220207"/>
    <lineage>
        <taxon>Eukaryota</taxon>
        <taxon>Fungi</taxon>
        <taxon>Dikarya</taxon>
        <taxon>Ascomycota</taxon>
        <taxon>Pezizomycotina</taxon>
        <taxon>Eurotiomycetes</taxon>
        <taxon>Eurotiomycetidae</taxon>
        <taxon>Eurotiales</taxon>
        <taxon>Aspergillaceae</taxon>
        <taxon>Aspergillus</taxon>
    </lineage>
</organism>
<keyword evidence="4 7" id="KW-0560">Oxidoreductase</keyword>
<keyword evidence="6 7" id="KW-0503">Monooxygenase</keyword>
<evidence type="ECO:0000256" key="7">
    <source>
        <dbReference type="RuleBase" id="RU000461"/>
    </source>
</evidence>
<reference evidence="9" key="2">
    <citation type="submission" date="2021-02" db="EMBL/GenBank/DDBJ databases">
        <title>Aspergillus puulaauensis MK2 genome sequence.</title>
        <authorList>
            <person name="Futagami T."/>
            <person name="Mori K."/>
            <person name="Kadooka C."/>
            <person name="Tanaka T."/>
        </authorList>
    </citation>
    <scope>NUCLEOTIDE SEQUENCE</scope>
    <source>
        <strain evidence="9">MK2</strain>
    </source>
</reference>
<feature type="chain" id="PRO_5031001655" description="Cytochrome P450" evidence="8">
    <location>
        <begin position="20"/>
        <end position="502"/>
    </location>
</feature>
<dbReference type="PRINTS" id="PR00385">
    <property type="entry name" value="P450"/>
</dbReference>
<dbReference type="SUPFAM" id="SSF48264">
    <property type="entry name" value="Cytochrome P450"/>
    <property type="match status" value="1"/>
</dbReference>
<keyword evidence="8" id="KW-0732">Signal</keyword>
<comment type="cofactor">
    <cofactor evidence="1">
        <name>heme</name>
        <dbReference type="ChEBI" id="CHEBI:30413"/>
    </cofactor>
</comment>
<dbReference type="InterPro" id="IPR017972">
    <property type="entry name" value="Cyt_P450_CS"/>
</dbReference>
<accession>A0A7R8AIK0</accession>
<dbReference type="Pfam" id="PF00067">
    <property type="entry name" value="p450"/>
    <property type="match status" value="1"/>
</dbReference>
<dbReference type="EMBL" id="AP024444">
    <property type="protein sequence ID" value="BCS20156.1"/>
    <property type="molecule type" value="Genomic_DNA"/>
</dbReference>
<dbReference type="GO" id="GO:0020037">
    <property type="term" value="F:heme binding"/>
    <property type="evidence" value="ECO:0007669"/>
    <property type="project" value="InterPro"/>
</dbReference>
<dbReference type="Gene3D" id="1.10.630.10">
    <property type="entry name" value="Cytochrome P450"/>
    <property type="match status" value="1"/>
</dbReference>
<dbReference type="AlphaFoldDB" id="A0A7R8AIK0"/>
<evidence type="ECO:0000256" key="5">
    <source>
        <dbReference type="ARBA" id="ARBA00023004"/>
    </source>
</evidence>
<feature type="signal peptide" evidence="8">
    <location>
        <begin position="1"/>
        <end position="19"/>
    </location>
</feature>
<evidence type="ECO:0000313" key="10">
    <source>
        <dbReference type="Proteomes" id="UP000654913"/>
    </source>
</evidence>
<keyword evidence="5 7" id="KW-0408">Iron</keyword>
<dbReference type="InterPro" id="IPR047146">
    <property type="entry name" value="Cyt_P450_E_CYP52_fungi"/>
</dbReference>
<dbReference type="PANTHER" id="PTHR24287">
    <property type="entry name" value="P450, PUTATIVE (EUROFUNG)-RELATED"/>
    <property type="match status" value="1"/>
</dbReference>
<comment type="similarity">
    <text evidence="2 7">Belongs to the cytochrome P450 family.</text>
</comment>
<evidence type="ECO:0008006" key="11">
    <source>
        <dbReference type="Google" id="ProtNLM"/>
    </source>
</evidence>
<dbReference type="PROSITE" id="PS00086">
    <property type="entry name" value="CYTOCHROME_P450"/>
    <property type="match status" value="1"/>
</dbReference>
<dbReference type="GeneID" id="64970161"/>
<dbReference type="InterPro" id="IPR001128">
    <property type="entry name" value="Cyt_P450"/>
</dbReference>
<dbReference type="PRINTS" id="PR01239">
    <property type="entry name" value="EP450IICYP52"/>
</dbReference>
<keyword evidence="7" id="KW-0349">Heme</keyword>
<evidence type="ECO:0000256" key="1">
    <source>
        <dbReference type="ARBA" id="ARBA00001971"/>
    </source>
</evidence>
<dbReference type="OrthoDB" id="1470350at2759"/>
<dbReference type="RefSeq" id="XP_041552350.1">
    <property type="nucleotide sequence ID" value="XM_041699245.1"/>
</dbReference>
<evidence type="ECO:0000256" key="6">
    <source>
        <dbReference type="ARBA" id="ARBA00023033"/>
    </source>
</evidence>
<reference evidence="9" key="1">
    <citation type="submission" date="2021-01" db="EMBL/GenBank/DDBJ databases">
        <authorList>
            <consortium name="Aspergillus puulaauensis MK2 genome sequencing consortium"/>
            <person name="Kazuki M."/>
            <person name="Futagami T."/>
        </authorList>
    </citation>
    <scope>NUCLEOTIDE SEQUENCE</scope>
    <source>
        <strain evidence="9">MK2</strain>
    </source>
</reference>
<dbReference type="KEGG" id="apuu:APUU_20588A"/>
<evidence type="ECO:0000313" key="9">
    <source>
        <dbReference type="EMBL" id="BCS20156.1"/>
    </source>
</evidence>
<evidence type="ECO:0000256" key="8">
    <source>
        <dbReference type="SAM" id="SignalP"/>
    </source>
</evidence>
<dbReference type="InterPro" id="IPR002974">
    <property type="entry name" value="Cyt_P450_E_CYP52_ascomycetes"/>
</dbReference>
<dbReference type="InterPro" id="IPR036396">
    <property type="entry name" value="Cyt_P450_sf"/>
</dbReference>
<dbReference type="Proteomes" id="UP000654913">
    <property type="component" value="Chromosome 2"/>
</dbReference>
<sequence>MHWILYTLLFAIAARKAAAALSAYRYRKTHGLHLARSVPQPEKILGLSLFRRMQQSSRDGVSLQRHFEGTREDGPTISAVVMGTSFISTSDPENIKAVLATQFRDFNLGARNEAFEPFLGHGIFTADGPDWERSRGLIRPSLSKAQISELPIIEQHVQNLLSRIPDDGSTVDLQPLFFNFTLDSATHSLLGQPVGFQLSPPGSDAEKFSRAFDDAQAHLQVRAKLGPFLRFVRNKAFDADCRLVHSSVDGYVTEALHRSTGTGPGTGPGNGNENKRYDLLSELVNTIADGVQIRNELLNVLLAARDTTASLLSHAFLELSRHPAVWAKLHTEVARLDGHLPTYTQLREMKYVRAVLNEALRLYPPVPTNIRCATRHTSLPRGGGPDGSQPVFVAKGSIVHYSIWTMHRSAAIYGPDAEQFRPERWLDEKVPLRPGWGYLPFSGGPRICLGQQKALTEAAYVVVRMVQRVGGGGLERRDERPWREHMGLVLSSYYGVRVGFTS</sequence>
<evidence type="ECO:0000256" key="4">
    <source>
        <dbReference type="ARBA" id="ARBA00023002"/>
    </source>
</evidence>
<evidence type="ECO:0000256" key="3">
    <source>
        <dbReference type="ARBA" id="ARBA00022723"/>
    </source>
</evidence>
<dbReference type="GO" id="GO:0005506">
    <property type="term" value="F:iron ion binding"/>
    <property type="evidence" value="ECO:0007669"/>
    <property type="project" value="InterPro"/>
</dbReference>
<dbReference type="CDD" id="cd11063">
    <property type="entry name" value="CYP52"/>
    <property type="match status" value="1"/>
</dbReference>
<dbReference type="GO" id="GO:0016712">
    <property type="term" value="F:oxidoreductase activity, acting on paired donors, with incorporation or reduction of molecular oxygen, reduced flavin or flavoprotein as one donor, and incorporation of one atom of oxygen"/>
    <property type="evidence" value="ECO:0007669"/>
    <property type="project" value="InterPro"/>
</dbReference>
<keyword evidence="3 7" id="KW-0479">Metal-binding</keyword>
<proteinExistence type="inferred from homology"/>
<name>A0A7R8AIK0_9EURO</name>